<evidence type="ECO:0000313" key="3">
    <source>
        <dbReference type="Proteomes" id="UP000271974"/>
    </source>
</evidence>
<dbReference type="EMBL" id="RQTK01000124">
    <property type="protein sequence ID" value="RUS86911.1"/>
    <property type="molecule type" value="Genomic_DNA"/>
</dbReference>
<proteinExistence type="predicted"/>
<protein>
    <submittedName>
        <fullName evidence="2">Uncharacterized protein</fullName>
    </submittedName>
</protein>
<evidence type="ECO:0000313" key="2">
    <source>
        <dbReference type="EMBL" id="RUS86911.1"/>
    </source>
</evidence>
<reference evidence="2 3" key="1">
    <citation type="submission" date="2019-01" db="EMBL/GenBank/DDBJ databases">
        <title>A draft genome assembly of the solar-powered sea slug Elysia chlorotica.</title>
        <authorList>
            <person name="Cai H."/>
            <person name="Li Q."/>
            <person name="Fang X."/>
            <person name="Li J."/>
            <person name="Curtis N.E."/>
            <person name="Altenburger A."/>
            <person name="Shibata T."/>
            <person name="Feng M."/>
            <person name="Maeda T."/>
            <person name="Schwartz J.A."/>
            <person name="Shigenobu S."/>
            <person name="Lundholm N."/>
            <person name="Nishiyama T."/>
            <person name="Yang H."/>
            <person name="Hasebe M."/>
            <person name="Li S."/>
            <person name="Pierce S.K."/>
            <person name="Wang J."/>
        </authorList>
    </citation>
    <scope>NUCLEOTIDE SEQUENCE [LARGE SCALE GENOMIC DNA]</scope>
    <source>
        <strain evidence="2">EC2010</strain>
        <tissue evidence="2">Whole organism of an adult</tissue>
    </source>
</reference>
<keyword evidence="3" id="KW-1185">Reference proteome</keyword>
<feature type="compositionally biased region" description="Basic and acidic residues" evidence="1">
    <location>
        <begin position="24"/>
        <end position="35"/>
    </location>
</feature>
<feature type="region of interest" description="Disordered" evidence="1">
    <location>
        <begin position="9"/>
        <end position="35"/>
    </location>
</feature>
<name>A0A3S1HVJ5_ELYCH</name>
<comment type="caution">
    <text evidence="2">The sequence shown here is derived from an EMBL/GenBank/DDBJ whole genome shotgun (WGS) entry which is preliminary data.</text>
</comment>
<dbReference type="OrthoDB" id="10620333at2759"/>
<evidence type="ECO:0000256" key="1">
    <source>
        <dbReference type="SAM" id="MobiDB-lite"/>
    </source>
</evidence>
<organism evidence="2 3">
    <name type="scientific">Elysia chlorotica</name>
    <name type="common">Eastern emerald elysia</name>
    <name type="synonym">Sea slug</name>
    <dbReference type="NCBI Taxonomy" id="188477"/>
    <lineage>
        <taxon>Eukaryota</taxon>
        <taxon>Metazoa</taxon>
        <taxon>Spiralia</taxon>
        <taxon>Lophotrochozoa</taxon>
        <taxon>Mollusca</taxon>
        <taxon>Gastropoda</taxon>
        <taxon>Heterobranchia</taxon>
        <taxon>Euthyneura</taxon>
        <taxon>Panpulmonata</taxon>
        <taxon>Sacoglossa</taxon>
        <taxon>Placobranchoidea</taxon>
        <taxon>Plakobranchidae</taxon>
        <taxon>Elysia</taxon>
    </lineage>
</organism>
<accession>A0A3S1HVJ5</accession>
<sequence>MEGYVFALLANSGTDPDLEEEDAQREREQQDKERKLREKELQLRYLVELNVCKKKAKATRSLERMLERADADLDSKSPVQDHYAACWPWETGSQTPCKKSHRTISREAPVAELALESIGISANQKEVLPEIPMRNTRPAPFEAGSTAESYSTIPPLRMSILGFPRNNFPRTSAKTSSRRASLMLQQKKIMVQSMCCKPPHHPMEGLYFQSYEVLKRHYDSLSNLCT</sequence>
<gene>
    <name evidence="2" type="ORF">EGW08_005316</name>
</gene>
<dbReference type="Proteomes" id="UP000271974">
    <property type="component" value="Unassembled WGS sequence"/>
</dbReference>
<dbReference type="AlphaFoldDB" id="A0A3S1HVJ5"/>